<sequence>MFGCIHRNVAQLFGSPKKPSVLQIACGRGEVVEVAGLLGGIVDVGFCSAGLLVVRELRGGRPSVVGDCETLLPHLRFLTAQA</sequence>
<dbReference type="Proteomes" id="UP000092460">
    <property type="component" value="Unassembled WGS sequence"/>
</dbReference>
<proteinExistence type="predicted"/>
<name>A0A1B0BWG8_9MUSC</name>
<accession>A0A1B0BWG8</accession>
<dbReference type="VEuPathDB" id="VectorBase:GPPI042684"/>
<dbReference type="EMBL" id="JXJN01021771">
    <property type="status" value="NOT_ANNOTATED_CDS"/>
    <property type="molecule type" value="Genomic_DNA"/>
</dbReference>
<keyword evidence="2" id="KW-1185">Reference proteome</keyword>
<evidence type="ECO:0000313" key="1">
    <source>
        <dbReference type="EnsemblMetazoa" id="GPPI042684-PA"/>
    </source>
</evidence>
<dbReference type="AlphaFoldDB" id="A0A1B0BWG8"/>
<reference evidence="2" key="1">
    <citation type="submission" date="2015-01" db="EMBL/GenBank/DDBJ databases">
        <authorList>
            <person name="Aksoy S."/>
            <person name="Warren W."/>
            <person name="Wilson R.K."/>
        </authorList>
    </citation>
    <scope>NUCLEOTIDE SEQUENCE [LARGE SCALE GENOMIC DNA]</scope>
    <source>
        <strain evidence="2">IAEA</strain>
    </source>
</reference>
<evidence type="ECO:0000313" key="2">
    <source>
        <dbReference type="Proteomes" id="UP000092460"/>
    </source>
</evidence>
<organism evidence="1 2">
    <name type="scientific">Glossina palpalis gambiensis</name>
    <dbReference type="NCBI Taxonomy" id="67801"/>
    <lineage>
        <taxon>Eukaryota</taxon>
        <taxon>Metazoa</taxon>
        <taxon>Ecdysozoa</taxon>
        <taxon>Arthropoda</taxon>
        <taxon>Hexapoda</taxon>
        <taxon>Insecta</taxon>
        <taxon>Pterygota</taxon>
        <taxon>Neoptera</taxon>
        <taxon>Endopterygota</taxon>
        <taxon>Diptera</taxon>
        <taxon>Brachycera</taxon>
        <taxon>Muscomorpha</taxon>
        <taxon>Hippoboscoidea</taxon>
        <taxon>Glossinidae</taxon>
        <taxon>Glossina</taxon>
    </lineage>
</organism>
<protein>
    <submittedName>
        <fullName evidence="1">Uncharacterized protein</fullName>
    </submittedName>
</protein>
<reference evidence="1" key="2">
    <citation type="submission" date="2020-05" db="UniProtKB">
        <authorList>
            <consortium name="EnsemblMetazoa"/>
        </authorList>
    </citation>
    <scope>IDENTIFICATION</scope>
    <source>
        <strain evidence="1">IAEA</strain>
    </source>
</reference>
<dbReference type="EnsemblMetazoa" id="GPPI042684-RA">
    <property type="protein sequence ID" value="GPPI042684-PA"/>
    <property type="gene ID" value="GPPI042684"/>
</dbReference>